<dbReference type="EMBL" id="DUIH01000002">
    <property type="protein sequence ID" value="HIH69053.1"/>
    <property type="molecule type" value="Genomic_DNA"/>
</dbReference>
<keyword evidence="1" id="KW-0378">Hydrolase</keyword>
<dbReference type="SUPFAM" id="SSF51556">
    <property type="entry name" value="Metallo-dependent hydrolases"/>
    <property type="match status" value="1"/>
</dbReference>
<protein>
    <submittedName>
        <fullName evidence="1">Metal-dependent hydrolase</fullName>
    </submittedName>
</protein>
<dbReference type="PANTHER" id="PTHR42206">
    <property type="entry name" value="METAL-DEPENDENT HYDROLASE-RELATED"/>
    <property type="match status" value="1"/>
</dbReference>
<dbReference type="InterPro" id="IPR001130">
    <property type="entry name" value="TatD-like"/>
</dbReference>
<dbReference type="AlphaFoldDB" id="A0A832RVI7"/>
<evidence type="ECO:0000313" key="1">
    <source>
        <dbReference type="EMBL" id="HIH69053.1"/>
    </source>
</evidence>
<sequence>MQHIPITDNHIHLSPRGLGVEAMRQFERAGGTHAIVVCLPSWTMGVKIEKASDFRRVWEPTLRLVEQTNATTCVRAHAVLGVHPAELPPLAERMGLERAVDIIKGGLELAALCVEEGLAVGIKSGRPHWQVSDEMWEASCALMRHAMELARDVRCPVQLHTELSPRCLEDVGSMAREVGLPPHRVIKHYSHPHIDDFRRAGVFPSVLCIKGAVETAVQQGSDFFMETDYIDDPSRPGAVLGPKTVPRRTLALLEGNEELFWRVHVDNVERTYEIEVDG</sequence>
<accession>A0A832RVI7</accession>
<reference evidence="1" key="1">
    <citation type="journal article" date="2020" name="bioRxiv">
        <title>A rank-normalized archaeal taxonomy based on genome phylogeny resolves widespread incomplete and uneven classifications.</title>
        <authorList>
            <person name="Rinke C."/>
            <person name="Chuvochina M."/>
            <person name="Mussig A.J."/>
            <person name="Chaumeil P.-A."/>
            <person name="Waite D.W."/>
            <person name="Whitman W.B."/>
            <person name="Parks D.H."/>
            <person name="Hugenholtz P."/>
        </authorList>
    </citation>
    <scope>NUCLEOTIDE SEQUENCE</scope>
    <source>
        <strain evidence="1">UBA12518</strain>
    </source>
</reference>
<name>A0A832RVI7_9EURY</name>
<comment type="caution">
    <text evidence="1">The sequence shown here is derived from an EMBL/GenBank/DDBJ whole genome shotgun (WGS) entry which is preliminary data.</text>
</comment>
<dbReference type="Gene3D" id="3.20.20.140">
    <property type="entry name" value="Metal-dependent hydrolases"/>
    <property type="match status" value="1"/>
</dbReference>
<proteinExistence type="predicted"/>
<evidence type="ECO:0000313" key="2">
    <source>
        <dbReference type="Proteomes" id="UP000600363"/>
    </source>
</evidence>
<dbReference type="Proteomes" id="UP000600363">
    <property type="component" value="Unassembled WGS sequence"/>
</dbReference>
<dbReference type="PIRSF" id="PIRSF004961">
    <property type="entry name" value="UCP004961_TatD"/>
    <property type="match status" value="1"/>
</dbReference>
<gene>
    <name evidence="1" type="ORF">HA299_00275</name>
</gene>
<dbReference type="InterPro" id="IPR032466">
    <property type="entry name" value="Metal_Hydrolase"/>
</dbReference>
<dbReference type="Pfam" id="PF01026">
    <property type="entry name" value="TatD_DNase"/>
    <property type="match status" value="1"/>
</dbReference>
<organism evidence="1 2">
    <name type="scientific">Methermicoccus shengliensis</name>
    <dbReference type="NCBI Taxonomy" id="660064"/>
    <lineage>
        <taxon>Archaea</taxon>
        <taxon>Methanobacteriati</taxon>
        <taxon>Methanobacteriota</taxon>
        <taxon>Stenosarchaea group</taxon>
        <taxon>Methanomicrobia</taxon>
        <taxon>Methanosarcinales</taxon>
        <taxon>Methermicoccaceae</taxon>
        <taxon>Methermicoccus</taxon>
    </lineage>
</organism>
<dbReference type="InterPro" id="IPR011589">
    <property type="entry name" value="UCP004961"/>
</dbReference>
<dbReference type="GO" id="GO:0016788">
    <property type="term" value="F:hydrolase activity, acting on ester bonds"/>
    <property type="evidence" value="ECO:0007669"/>
    <property type="project" value="InterPro"/>
</dbReference>
<dbReference type="RefSeq" id="WP_042684309.1">
    <property type="nucleotide sequence ID" value="NZ_DUIH01000002.1"/>
</dbReference>
<dbReference type="PANTHER" id="PTHR42206:SF1">
    <property type="entry name" value="METAL-DEPENDENT HYDROLASE"/>
    <property type="match status" value="1"/>
</dbReference>